<dbReference type="AlphaFoldDB" id="A0A433Q1T2"/>
<evidence type="ECO:0000313" key="3">
    <source>
        <dbReference type="Proteomes" id="UP000274822"/>
    </source>
</evidence>
<evidence type="ECO:0000256" key="1">
    <source>
        <dbReference type="SAM" id="MobiDB-lite"/>
    </source>
</evidence>
<proteinExistence type="predicted"/>
<sequence length="244" mass="28045">MKGTPGLVDNIKQNQIYARTLNDASLSTFKAFVAQGEVESGDNTTGRLLAEGKHEAEAASTLLLKRKRENNNRFSPDVFKESSDAENNSNDNESDLDDIDDEKHVQQTDKSKNYCERQATSPYDPAHSFILDLSPLSKIRGNISHEQWAKLVLSRPEVSRRTYHHEIESLIVHLFGKSDQRKPINLPQAHEAWYTLRDLPVLEYSDNFSYDEGEWKKIQRWVERAAGQLYVMNHFTILYRYGVS</sequence>
<protein>
    <submittedName>
        <fullName evidence="2">Uncharacterized protein</fullName>
    </submittedName>
</protein>
<feature type="compositionally biased region" description="Basic and acidic residues" evidence="1">
    <location>
        <begin position="101"/>
        <end position="115"/>
    </location>
</feature>
<evidence type="ECO:0000313" key="2">
    <source>
        <dbReference type="EMBL" id="RUS23769.1"/>
    </source>
</evidence>
<feature type="region of interest" description="Disordered" evidence="1">
    <location>
        <begin position="73"/>
        <end position="120"/>
    </location>
</feature>
<comment type="caution">
    <text evidence="2">The sequence shown here is derived from an EMBL/GenBank/DDBJ whole genome shotgun (WGS) entry which is preliminary data.</text>
</comment>
<organism evidence="2 3">
    <name type="scientific">Jimgerdemannia flammicorona</name>
    <dbReference type="NCBI Taxonomy" id="994334"/>
    <lineage>
        <taxon>Eukaryota</taxon>
        <taxon>Fungi</taxon>
        <taxon>Fungi incertae sedis</taxon>
        <taxon>Mucoromycota</taxon>
        <taxon>Mucoromycotina</taxon>
        <taxon>Endogonomycetes</taxon>
        <taxon>Endogonales</taxon>
        <taxon>Endogonaceae</taxon>
        <taxon>Jimgerdemannia</taxon>
    </lineage>
</organism>
<keyword evidence="3" id="KW-1185">Reference proteome</keyword>
<dbReference type="EMBL" id="RBNJ01018623">
    <property type="protein sequence ID" value="RUS23769.1"/>
    <property type="molecule type" value="Genomic_DNA"/>
</dbReference>
<accession>A0A433Q1T2</accession>
<gene>
    <name evidence="2" type="ORF">BC938DRAFT_474649</name>
</gene>
<reference evidence="2 3" key="1">
    <citation type="journal article" date="2018" name="New Phytol.">
        <title>Phylogenomics of Endogonaceae and evolution of mycorrhizas within Mucoromycota.</title>
        <authorList>
            <person name="Chang Y."/>
            <person name="Desiro A."/>
            <person name="Na H."/>
            <person name="Sandor L."/>
            <person name="Lipzen A."/>
            <person name="Clum A."/>
            <person name="Barry K."/>
            <person name="Grigoriev I.V."/>
            <person name="Martin F.M."/>
            <person name="Stajich J.E."/>
            <person name="Smith M.E."/>
            <person name="Bonito G."/>
            <person name="Spatafora J.W."/>
        </authorList>
    </citation>
    <scope>NUCLEOTIDE SEQUENCE [LARGE SCALE GENOMIC DNA]</scope>
    <source>
        <strain evidence="2 3">AD002</strain>
    </source>
</reference>
<name>A0A433Q1T2_9FUNG</name>
<dbReference type="Proteomes" id="UP000274822">
    <property type="component" value="Unassembled WGS sequence"/>
</dbReference>